<evidence type="ECO:0000256" key="1">
    <source>
        <dbReference type="SAM" id="Phobius"/>
    </source>
</evidence>
<keyword evidence="1" id="KW-0812">Transmembrane</keyword>
<feature type="transmembrane region" description="Helical" evidence="1">
    <location>
        <begin position="28"/>
        <end position="52"/>
    </location>
</feature>
<evidence type="ECO:0000259" key="2">
    <source>
        <dbReference type="Pfam" id="PF14378"/>
    </source>
</evidence>
<dbReference type="InterPro" id="IPR026841">
    <property type="entry name" value="Aur1/Ipt1"/>
</dbReference>
<proteinExistence type="predicted"/>
<keyword evidence="1" id="KW-0472">Membrane</keyword>
<feature type="transmembrane region" description="Helical" evidence="1">
    <location>
        <begin position="105"/>
        <end position="125"/>
    </location>
</feature>
<feature type="transmembrane region" description="Helical" evidence="1">
    <location>
        <begin position="72"/>
        <end position="93"/>
    </location>
</feature>
<organism evidence="3">
    <name type="scientific">uncultured marine group II/III euryarchaeote KM3_57_F04</name>
    <dbReference type="NCBI Taxonomy" id="1456465"/>
    <lineage>
        <taxon>Archaea</taxon>
        <taxon>Methanobacteriati</taxon>
        <taxon>Methanobacteriota</taxon>
        <taxon>environmental samples</taxon>
    </lineage>
</organism>
<dbReference type="Pfam" id="PF14378">
    <property type="entry name" value="PAP2_3"/>
    <property type="match status" value="1"/>
</dbReference>
<accession>A0A075HCP3</accession>
<name>A0A075HCP3_9EURY</name>
<dbReference type="GO" id="GO:0016020">
    <property type="term" value="C:membrane"/>
    <property type="evidence" value="ECO:0007669"/>
    <property type="project" value="UniProtKB-SubCell"/>
</dbReference>
<sequence>MSPRHWLTNPLPVMRFAWSRREWLGGRWFYVEIFVWGFLGVAGTYFLINHLIANFGSYGWSPELAIDRKIPALAWMIVPYTSLYLLMPAAIFLHPLHDRGRMELLLALQGAVALTALHAIFFILFPADIALRDQLPVDILAYEGFLGGIYEFIHTVDNPTNAWPSLHITLSYVICRVMTIWLDRDYNETAWGKPLKWILWINWVLLSISILTTKQHFVFDLVTGLILAYGWWWLIEPGFSKLNATPDDEIGAIFDNGQ</sequence>
<feature type="transmembrane region" description="Helical" evidence="1">
    <location>
        <begin position="217"/>
        <end position="235"/>
    </location>
</feature>
<protein>
    <submittedName>
        <fullName evidence="3">Membrane-associated phospholipid phosphatase</fullName>
    </submittedName>
</protein>
<keyword evidence="1" id="KW-1133">Transmembrane helix</keyword>
<dbReference type="EMBL" id="KF900959">
    <property type="protein sequence ID" value="AIF12955.1"/>
    <property type="molecule type" value="Genomic_DNA"/>
</dbReference>
<dbReference type="AlphaFoldDB" id="A0A075HCP3"/>
<feature type="domain" description="Inositolphosphotransferase Aur1/Ipt1" evidence="2">
    <location>
        <begin position="74"/>
        <end position="233"/>
    </location>
</feature>
<reference evidence="3" key="1">
    <citation type="journal article" date="2014" name="Genome Biol. Evol.">
        <title>Pangenome evidence for extensive interdomain horizontal transfer affecting lineage core and shell genes in uncultured planktonic thaumarchaeota and euryarchaeota.</title>
        <authorList>
            <person name="Deschamps P."/>
            <person name="Zivanovic Y."/>
            <person name="Moreira D."/>
            <person name="Rodriguez-Valera F."/>
            <person name="Lopez-Garcia P."/>
        </authorList>
    </citation>
    <scope>NUCLEOTIDE SEQUENCE</scope>
</reference>
<evidence type="ECO:0000313" key="3">
    <source>
        <dbReference type="EMBL" id="AIF12955.1"/>
    </source>
</evidence>